<dbReference type="Gene3D" id="3.40.50.2020">
    <property type="match status" value="1"/>
</dbReference>
<dbReference type="Proteomes" id="UP000705867">
    <property type="component" value="Unassembled WGS sequence"/>
</dbReference>
<keyword evidence="2" id="KW-0808">Transferase</keyword>
<dbReference type="GO" id="GO:0016757">
    <property type="term" value="F:glycosyltransferase activity"/>
    <property type="evidence" value="ECO:0007669"/>
    <property type="project" value="UniProtKB-KW"/>
</dbReference>
<dbReference type="SUPFAM" id="SSF53271">
    <property type="entry name" value="PRTase-like"/>
    <property type="match status" value="1"/>
</dbReference>
<accession>A0A953J4B6</accession>
<reference evidence="2" key="2">
    <citation type="submission" date="2021-08" db="EMBL/GenBank/DDBJ databases">
        <authorList>
            <person name="Dalcin Martins P."/>
        </authorList>
    </citation>
    <scope>NUCLEOTIDE SEQUENCE</scope>
    <source>
        <strain evidence="2">MAG_39</strain>
    </source>
</reference>
<reference evidence="2" key="1">
    <citation type="journal article" date="2021" name="bioRxiv">
        <title>Unraveling nitrogen, sulfur and carbon metabolic pathways and microbial community transcriptional responses to substrate deprivation and toxicity stresses in a bioreactor mimicking anoxic brackish coastal sediment conditions.</title>
        <authorList>
            <person name="Martins P.D."/>
            <person name="Echeveste M.J."/>
            <person name="Arshad A."/>
            <person name="Kurth J."/>
            <person name="Ouboter H."/>
            <person name="Jetten M.S.M."/>
            <person name="Welte C.U."/>
        </authorList>
    </citation>
    <scope>NUCLEOTIDE SEQUENCE</scope>
    <source>
        <strain evidence="2">MAG_39</strain>
    </source>
</reference>
<keyword evidence="2" id="KW-0328">Glycosyltransferase</keyword>
<dbReference type="InterPro" id="IPR029057">
    <property type="entry name" value="PRTase-like"/>
</dbReference>
<dbReference type="InterPro" id="IPR000836">
    <property type="entry name" value="PRTase_dom"/>
</dbReference>
<proteinExistence type="predicted"/>
<sequence>MFADRRDAGRRLAEKLVHYKGRTGVLVLALPRGGVVTGFEIARSLDAPLDVLIVRKMGFPGQPELALGAISETGAVVLNEQVISYGRLPKEYIEYEKSRQREEINRRITLYRGGNPLEKLEGKIIILADDGVATGSTMKAAIVTLREERIERLVVAVPVSPPETAEELGAMADEFVCLSTPFAFMAVGSYYEDFSQVTDEEVAEILRMQTPEE</sequence>
<dbReference type="Pfam" id="PF00156">
    <property type="entry name" value="Pribosyltran"/>
    <property type="match status" value="1"/>
</dbReference>
<gene>
    <name evidence="2" type="ORF">K8I29_07560</name>
</gene>
<dbReference type="AlphaFoldDB" id="A0A953J4B6"/>
<dbReference type="Gene3D" id="3.30.1310.20">
    <property type="entry name" value="PRTase-like"/>
    <property type="match status" value="1"/>
</dbReference>
<name>A0A953J4B6_9BACT</name>
<organism evidence="2 3">
    <name type="scientific">Candidatus Nitrobium versatile</name>
    <dbReference type="NCBI Taxonomy" id="2884831"/>
    <lineage>
        <taxon>Bacteria</taxon>
        <taxon>Pseudomonadati</taxon>
        <taxon>Nitrospirota</taxon>
        <taxon>Nitrospiria</taxon>
        <taxon>Nitrospirales</taxon>
        <taxon>Nitrospiraceae</taxon>
        <taxon>Candidatus Nitrobium</taxon>
    </lineage>
</organism>
<evidence type="ECO:0000313" key="3">
    <source>
        <dbReference type="Proteomes" id="UP000705867"/>
    </source>
</evidence>
<evidence type="ECO:0000313" key="2">
    <source>
        <dbReference type="EMBL" id="MBZ0156058.1"/>
    </source>
</evidence>
<protein>
    <submittedName>
        <fullName evidence="2">Phosphoribosyltransferase</fullName>
    </submittedName>
</protein>
<comment type="caution">
    <text evidence="2">The sequence shown here is derived from an EMBL/GenBank/DDBJ whole genome shotgun (WGS) entry which is preliminary data.</text>
</comment>
<dbReference type="EMBL" id="JAIOIV010000063">
    <property type="protein sequence ID" value="MBZ0156058.1"/>
    <property type="molecule type" value="Genomic_DNA"/>
</dbReference>
<evidence type="ECO:0000259" key="1">
    <source>
        <dbReference type="Pfam" id="PF00156"/>
    </source>
</evidence>
<feature type="domain" description="Phosphoribosyltransferase" evidence="1">
    <location>
        <begin position="7"/>
        <end position="176"/>
    </location>
</feature>
<dbReference type="CDD" id="cd06223">
    <property type="entry name" value="PRTases_typeI"/>
    <property type="match status" value="1"/>
</dbReference>